<feature type="signal peptide" evidence="2">
    <location>
        <begin position="1"/>
        <end position="20"/>
    </location>
</feature>
<gene>
    <name evidence="3" type="ORF">GGR28_000144</name>
</gene>
<name>A0A840E0S4_9BACT</name>
<dbReference type="Proteomes" id="UP000576209">
    <property type="component" value="Unassembled WGS sequence"/>
</dbReference>
<dbReference type="AlphaFoldDB" id="A0A840E0S4"/>
<comment type="caution">
    <text evidence="3">The sequence shown here is derived from an EMBL/GenBank/DDBJ whole genome shotgun (WGS) entry which is preliminary data.</text>
</comment>
<feature type="transmembrane region" description="Helical" evidence="1">
    <location>
        <begin position="39"/>
        <end position="56"/>
    </location>
</feature>
<evidence type="ECO:0000313" key="4">
    <source>
        <dbReference type="Proteomes" id="UP000576209"/>
    </source>
</evidence>
<dbReference type="EMBL" id="JACIFF010000001">
    <property type="protein sequence ID" value="MBB4077543.1"/>
    <property type="molecule type" value="Genomic_DNA"/>
</dbReference>
<keyword evidence="1" id="KW-0812">Transmembrane</keyword>
<accession>A0A840E0S4</accession>
<keyword evidence="1" id="KW-1133">Transmembrane helix</keyword>
<sequence>MRAFTLTAIMATLLSTVAQAQGDALIDIDIDKTEWYENPILWVAVAGFFIILIVVTRRKAS</sequence>
<dbReference type="RefSeq" id="WP_183493803.1">
    <property type="nucleotide sequence ID" value="NZ_JACIFF010000001.1"/>
</dbReference>
<keyword evidence="1" id="KW-0472">Membrane</keyword>
<keyword evidence="2" id="KW-0732">Signal</keyword>
<keyword evidence="4" id="KW-1185">Reference proteome</keyword>
<evidence type="ECO:0000313" key="3">
    <source>
        <dbReference type="EMBL" id="MBB4077543.1"/>
    </source>
</evidence>
<feature type="chain" id="PRO_5032946379" evidence="2">
    <location>
        <begin position="21"/>
        <end position="61"/>
    </location>
</feature>
<reference evidence="3 4" key="1">
    <citation type="submission" date="2020-08" db="EMBL/GenBank/DDBJ databases">
        <title>Genomic Encyclopedia of Type Strains, Phase IV (KMG-IV): sequencing the most valuable type-strain genomes for metagenomic binning, comparative biology and taxonomic classification.</title>
        <authorList>
            <person name="Goeker M."/>
        </authorList>
    </citation>
    <scope>NUCLEOTIDE SEQUENCE [LARGE SCALE GENOMIC DNA]</scope>
    <source>
        <strain evidence="3 4">DSM 105137</strain>
    </source>
</reference>
<evidence type="ECO:0000256" key="1">
    <source>
        <dbReference type="SAM" id="Phobius"/>
    </source>
</evidence>
<evidence type="ECO:0000256" key="2">
    <source>
        <dbReference type="SAM" id="SignalP"/>
    </source>
</evidence>
<organism evidence="3 4">
    <name type="scientific">Neolewinella aquimaris</name>
    <dbReference type="NCBI Taxonomy" id="1835722"/>
    <lineage>
        <taxon>Bacteria</taxon>
        <taxon>Pseudomonadati</taxon>
        <taxon>Bacteroidota</taxon>
        <taxon>Saprospiria</taxon>
        <taxon>Saprospirales</taxon>
        <taxon>Lewinellaceae</taxon>
        <taxon>Neolewinella</taxon>
    </lineage>
</organism>
<proteinExistence type="predicted"/>
<protein>
    <submittedName>
        <fullName evidence="3">Uncharacterized protein</fullName>
    </submittedName>
</protein>